<dbReference type="PRINTS" id="PR00789">
    <property type="entry name" value="OSIALOPTASE"/>
</dbReference>
<dbReference type="InterPro" id="IPR017860">
    <property type="entry name" value="Peptidase_M22_CS"/>
</dbReference>
<feature type="binding site" evidence="7">
    <location>
        <begin position="138"/>
        <end position="142"/>
    </location>
    <ligand>
        <name>substrate</name>
    </ligand>
</feature>
<feature type="binding site" evidence="7">
    <location>
        <position position="184"/>
    </location>
    <ligand>
        <name>substrate</name>
    </ligand>
</feature>
<comment type="function">
    <text evidence="7">Required for the formation of a threonylcarbamoyl group on adenosine at position 37 (t(6)A37) in tRNAs that read codons beginning with adenine. Is involved in the transfer of the threonylcarbamoyl moiety of threonylcarbamoyl-AMP (TC-AMP) to the N6 group of A37, together with TsaE and TsaB. TsaD likely plays a direct catalytic role in this reaction.</text>
</comment>
<dbReference type="InterPro" id="IPR000905">
    <property type="entry name" value="Gcp-like_dom"/>
</dbReference>
<dbReference type="KEGG" id="mgj:MGM1_1650"/>
<dbReference type="Gene3D" id="3.30.420.40">
    <property type="match status" value="2"/>
</dbReference>
<dbReference type="EMBL" id="CP007711">
    <property type="protein sequence ID" value="AIV03551.1"/>
    <property type="molecule type" value="Genomic_DNA"/>
</dbReference>
<dbReference type="NCBIfam" id="TIGR00329">
    <property type="entry name" value="gcp_kae1"/>
    <property type="match status" value="1"/>
</dbReference>
<dbReference type="HOGENOM" id="CLU_023208_0_1_14"/>
<proteinExistence type="inferred from homology"/>
<feature type="binding site" evidence="7">
    <location>
        <position position="275"/>
    </location>
    <ligand>
        <name>substrate</name>
    </ligand>
</feature>
<dbReference type="AlphaFoldDB" id="A0A097SSJ3"/>
<evidence type="ECO:0000256" key="7">
    <source>
        <dbReference type="HAMAP-Rule" id="MF_01445"/>
    </source>
</evidence>
<comment type="similarity">
    <text evidence="7">Belongs to the KAE1 / TsaD family.</text>
</comment>
<evidence type="ECO:0000259" key="8">
    <source>
        <dbReference type="Pfam" id="PF00814"/>
    </source>
</evidence>
<feature type="domain" description="Gcp-like" evidence="8">
    <location>
        <begin position="26"/>
        <end position="305"/>
    </location>
</feature>
<feature type="binding site" evidence="7">
    <location>
        <position position="299"/>
    </location>
    <ligand>
        <name>Fe cation</name>
        <dbReference type="ChEBI" id="CHEBI:24875"/>
    </ligand>
</feature>
<comment type="catalytic activity">
    <reaction evidence="6 7">
        <text>L-threonylcarbamoyladenylate + adenosine(37) in tRNA = N(6)-L-threonylcarbamoyladenosine(37) in tRNA + AMP + H(+)</text>
        <dbReference type="Rhea" id="RHEA:37059"/>
        <dbReference type="Rhea" id="RHEA-COMP:10162"/>
        <dbReference type="Rhea" id="RHEA-COMP:10163"/>
        <dbReference type="ChEBI" id="CHEBI:15378"/>
        <dbReference type="ChEBI" id="CHEBI:73682"/>
        <dbReference type="ChEBI" id="CHEBI:74411"/>
        <dbReference type="ChEBI" id="CHEBI:74418"/>
        <dbReference type="ChEBI" id="CHEBI:456215"/>
        <dbReference type="EC" id="2.3.1.234"/>
    </reaction>
</comment>
<keyword evidence="5 7" id="KW-0012">Acyltransferase</keyword>
<gene>
    <name evidence="7" type="primary">tsaD</name>
    <name evidence="9" type="ORF">MGM1_1650</name>
</gene>
<dbReference type="GO" id="GO:0061711">
    <property type="term" value="F:tRNA N(6)-L-threonylcarbamoyladenine synthase activity"/>
    <property type="evidence" value="ECO:0007669"/>
    <property type="project" value="UniProtKB-EC"/>
</dbReference>
<evidence type="ECO:0000256" key="6">
    <source>
        <dbReference type="ARBA" id="ARBA00048117"/>
    </source>
</evidence>
<name>A0A097SSJ3_9BACT</name>
<dbReference type="NCBIfam" id="TIGR03723">
    <property type="entry name" value="T6A_TsaD_YgjD"/>
    <property type="match status" value="1"/>
</dbReference>
<dbReference type="EC" id="2.3.1.234" evidence="7"/>
<dbReference type="Pfam" id="PF00814">
    <property type="entry name" value="TsaD"/>
    <property type="match status" value="1"/>
</dbReference>
<keyword evidence="3 7" id="KW-0479">Metal-binding</keyword>
<evidence type="ECO:0000256" key="3">
    <source>
        <dbReference type="ARBA" id="ARBA00022723"/>
    </source>
</evidence>
<keyword evidence="1 7" id="KW-0808">Transferase</keyword>
<feature type="binding site" evidence="7">
    <location>
        <position position="171"/>
    </location>
    <ligand>
        <name>substrate</name>
    </ligand>
</feature>
<keyword evidence="4 7" id="KW-0408">Iron</keyword>
<accession>A0A097SSJ3</accession>
<keyword evidence="7" id="KW-0963">Cytoplasm</keyword>
<dbReference type="HAMAP" id="MF_01445">
    <property type="entry name" value="TsaD"/>
    <property type="match status" value="1"/>
</dbReference>
<dbReference type="FunFam" id="3.30.420.40:FF:000012">
    <property type="entry name" value="tRNA N6-adenosine threonylcarbamoyltransferase"/>
    <property type="match status" value="1"/>
</dbReference>
<sequence length="319" mass="35726">MAYKKIIIGIETSCDDTSIAIIADGKILSNKTFTKFKDHQKFGGIIPELAARNHANHLLNVFNDVLKEAKITSKQIDYIAYTAYPGLIGCLHTGKVFAKTLALVLNKPLIKINHMLAHAFSFSIEKSDSIKYPFLCLDVSGGHTIIYLFKDLNKYRIINQSNDDAVGECLDKIGRILKLPYPGGISLDNQFDPKQTSFPLIKHSLPQKPFSFSGIKTFITNKLHQAEQKNEPINKVLIGSSALKWCFDEIMIKLNYYISRYNVQYLAIGGGVAANSLLRNEIKKIPINVELVDKKYCGDNAAMIAHLTYLTILKKENSI</sequence>
<dbReference type="InterPro" id="IPR043129">
    <property type="entry name" value="ATPase_NBD"/>
</dbReference>
<evidence type="ECO:0000256" key="1">
    <source>
        <dbReference type="ARBA" id="ARBA00022679"/>
    </source>
</evidence>
<dbReference type="PANTHER" id="PTHR11735">
    <property type="entry name" value="TRNA N6-ADENOSINE THREONYLCARBAMOYLTRANSFERASE"/>
    <property type="match status" value="1"/>
</dbReference>
<feature type="binding site" evidence="7">
    <location>
        <position position="188"/>
    </location>
    <ligand>
        <name>substrate</name>
    </ligand>
</feature>
<keyword evidence="10" id="KW-1185">Reference proteome</keyword>
<protein>
    <recommendedName>
        <fullName evidence="7">tRNA N6-adenosine threonylcarbamoyltransferase</fullName>
        <ecNumber evidence="7">2.3.1.234</ecNumber>
    </recommendedName>
    <alternativeName>
        <fullName evidence="7">N6-L-threonylcarbamoyladenine synthase</fullName>
        <shortName evidence="7">t(6)A synthase</shortName>
    </alternativeName>
    <alternativeName>
        <fullName evidence="7">t(6)A37 threonylcarbamoyladenosine biosynthesis protein TsaD</fullName>
    </alternativeName>
    <alternativeName>
        <fullName evidence="7">tRNA threonylcarbamoyladenosine biosynthesis protein TsaD</fullName>
    </alternativeName>
</protein>
<dbReference type="InterPro" id="IPR022450">
    <property type="entry name" value="TsaD"/>
</dbReference>
<dbReference type="PANTHER" id="PTHR11735:SF6">
    <property type="entry name" value="TRNA N6-ADENOSINE THREONYLCARBAMOYLTRANSFERASE, MITOCHONDRIAL"/>
    <property type="match status" value="1"/>
</dbReference>
<dbReference type="SUPFAM" id="SSF53067">
    <property type="entry name" value="Actin-like ATPase domain"/>
    <property type="match status" value="1"/>
</dbReference>
<dbReference type="STRING" id="1318617.MGM1_1650"/>
<keyword evidence="2 7" id="KW-0819">tRNA processing</keyword>
<evidence type="ECO:0000256" key="5">
    <source>
        <dbReference type="ARBA" id="ARBA00023315"/>
    </source>
</evidence>
<comment type="cofactor">
    <cofactor evidence="7">
        <name>Fe(2+)</name>
        <dbReference type="ChEBI" id="CHEBI:29033"/>
    </cofactor>
    <text evidence="7">Binds 1 Fe(2+) ion per subunit.</text>
</comment>
<dbReference type="GO" id="GO:0005737">
    <property type="term" value="C:cytoplasm"/>
    <property type="evidence" value="ECO:0007669"/>
    <property type="project" value="UniProtKB-SubCell"/>
</dbReference>
<dbReference type="GO" id="GO:0005506">
    <property type="term" value="F:iron ion binding"/>
    <property type="evidence" value="ECO:0007669"/>
    <property type="project" value="UniProtKB-UniRule"/>
</dbReference>
<evidence type="ECO:0000256" key="2">
    <source>
        <dbReference type="ARBA" id="ARBA00022694"/>
    </source>
</evidence>
<organism evidence="9 10">
    <name type="scientific">Candidatus Malacoplasma girerdii</name>
    <dbReference type="NCBI Taxonomy" id="1318617"/>
    <lineage>
        <taxon>Bacteria</taxon>
        <taxon>Bacillati</taxon>
        <taxon>Mycoplasmatota</taxon>
        <taxon>Mycoplasmoidales</taxon>
        <taxon>Mycoplasmoidaceae</taxon>
        <taxon>Malacoplasma</taxon>
    </lineage>
</organism>
<evidence type="ECO:0000313" key="10">
    <source>
        <dbReference type="Proteomes" id="UP000030066"/>
    </source>
</evidence>
<comment type="subcellular location">
    <subcellularLocation>
        <location evidence="7">Cytoplasm</location>
    </subcellularLocation>
</comment>
<dbReference type="InterPro" id="IPR017861">
    <property type="entry name" value="KAE1/TsaD"/>
</dbReference>
<evidence type="ECO:0000313" key="9">
    <source>
        <dbReference type="EMBL" id="AIV03551.1"/>
    </source>
</evidence>
<dbReference type="eggNOG" id="COG0533">
    <property type="taxonomic scope" value="Bacteria"/>
</dbReference>
<feature type="binding site" evidence="7">
    <location>
        <position position="118"/>
    </location>
    <ligand>
        <name>Fe cation</name>
        <dbReference type="ChEBI" id="CHEBI:24875"/>
    </ligand>
</feature>
<reference evidence="9 10" key="1">
    <citation type="journal article" date="2014" name="PLoS ONE">
        <title>An emerging Mycoplasma associated with trichomoniasis, vaginal infection and disease.</title>
        <authorList>
            <consortium name="Vaginal Microbiome Consortium"/>
            <person name="Fettweis J.M."/>
            <person name="Serrano M.G."/>
            <person name="Huang B."/>
            <person name="Brooks J.P."/>
            <person name="Glascock A.L."/>
            <person name="Sheth N.U."/>
            <person name="Strauss J.F.III."/>
            <person name="Jefferson K.K."/>
            <person name="Buck G.A."/>
        </authorList>
    </citation>
    <scope>NUCLEOTIDE SEQUENCE [LARGE SCALE GENOMIC DNA]</scope>
    <source>
        <strain evidence="9 10">VCU_M1</strain>
    </source>
</reference>
<evidence type="ECO:0000256" key="4">
    <source>
        <dbReference type="ARBA" id="ARBA00023004"/>
    </source>
</evidence>
<dbReference type="Proteomes" id="UP000030066">
    <property type="component" value="Chromosome"/>
</dbReference>
<dbReference type="GO" id="GO:0002949">
    <property type="term" value="P:tRNA threonylcarbamoyladenosine modification"/>
    <property type="evidence" value="ECO:0007669"/>
    <property type="project" value="UniProtKB-UniRule"/>
</dbReference>
<feature type="binding site" evidence="7">
    <location>
        <position position="114"/>
    </location>
    <ligand>
        <name>Fe cation</name>
        <dbReference type="ChEBI" id="CHEBI:24875"/>
    </ligand>
</feature>
<dbReference type="PROSITE" id="PS01016">
    <property type="entry name" value="GLYCOPROTEASE"/>
    <property type="match status" value="1"/>
</dbReference>